<dbReference type="FunFam" id="1.20.1250.20:FF:000134">
    <property type="entry name" value="MFS sugar transporter protein"/>
    <property type="match status" value="1"/>
</dbReference>
<evidence type="ECO:0000256" key="5">
    <source>
        <dbReference type="ARBA" id="ARBA00022989"/>
    </source>
</evidence>
<feature type="compositionally biased region" description="Polar residues" evidence="7">
    <location>
        <begin position="493"/>
        <end position="503"/>
    </location>
</feature>
<feature type="transmembrane region" description="Helical" evidence="8">
    <location>
        <begin position="170"/>
        <end position="193"/>
    </location>
</feature>
<feature type="transmembrane region" description="Helical" evidence="8">
    <location>
        <begin position="298"/>
        <end position="320"/>
    </location>
</feature>
<feature type="transmembrane region" description="Helical" evidence="8">
    <location>
        <begin position="12"/>
        <end position="33"/>
    </location>
</feature>
<dbReference type="EMBL" id="JABEXW010000410">
    <property type="protein sequence ID" value="KAF4964430.1"/>
    <property type="molecule type" value="Genomic_DNA"/>
</dbReference>
<evidence type="ECO:0000313" key="11">
    <source>
        <dbReference type="Proteomes" id="UP000622797"/>
    </source>
</evidence>
<proteinExistence type="inferred from homology"/>
<dbReference type="PANTHER" id="PTHR48022:SF2">
    <property type="entry name" value="PLASTIDIC GLUCOSE TRANSPORTER 4"/>
    <property type="match status" value="1"/>
</dbReference>
<organism evidence="10 11">
    <name type="scientific">Fusarium sarcochroum</name>
    <dbReference type="NCBI Taxonomy" id="1208366"/>
    <lineage>
        <taxon>Eukaryota</taxon>
        <taxon>Fungi</taxon>
        <taxon>Dikarya</taxon>
        <taxon>Ascomycota</taxon>
        <taxon>Pezizomycotina</taxon>
        <taxon>Sordariomycetes</taxon>
        <taxon>Hypocreomycetidae</taxon>
        <taxon>Hypocreales</taxon>
        <taxon>Nectriaceae</taxon>
        <taxon>Fusarium</taxon>
        <taxon>Fusarium lateritium species complex</taxon>
    </lineage>
</organism>
<protein>
    <recommendedName>
        <fullName evidence="9">Major facilitator superfamily (MFS) profile domain-containing protein</fullName>
    </recommendedName>
</protein>
<dbReference type="SUPFAM" id="SSF103473">
    <property type="entry name" value="MFS general substrate transporter"/>
    <property type="match status" value="1"/>
</dbReference>
<keyword evidence="6 8" id="KW-0472">Membrane</keyword>
<reference evidence="10" key="1">
    <citation type="journal article" date="2020" name="BMC Genomics">
        <title>Correction to: Identification and distribution of gene clusters required for synthesis of sphingolipid metabolism inhibitors in diverse species of the filamentous fungus Fusarium.</title>
        <authorList>
            <person name="Kim H.S."/>
            <person name="Lohmar J.M."/>
            <person name="Busman M."/>
            <person name="Brown D.W."/>
            <person name="Naumann T.A."/>
            <person name="Divon H.H."/>
            <person name="Lysoe E."/>
            <person name="Uhlig S."/>
            <person name="Proctor R.H."/>
        </authorList>
    </citation>
    <scope>NUCLEOTIDE SEQUENCE</scope>
    <source>
        <strain evidence="10">NRRL 20472</strain>
    </source>
</reference>
<dbReference type="GO" id="GO:0016020">
    <property type="term" value="C:membrane"/>
    <property type="evidence" value="ECO:0007669"/>
    <property type="project" value="UniProtKB-SubCell"/>
</dbReference>
<keyword evidence="5 8" id="KW-1133">Transmembrane helix</keyword>
<feature type="transmembrane region" description="Helical" evidence="8">
    <location>
        <begin position="53"/>
        <end position="75"/>
    </location>
</feature>
<feature type="transmembrane region" description="Helical" evidence="8">
    <location>
        <begin position="141"/>
        <end position="164"/>
    </location>
</feature>
<dbReference type="InterPro" id="IPR003663">
    <property type="entry name" value="Sugar/inositol_transpt"/>
</dbReference>
<feature type="region of interest" description="Disordered" evidence="7">
    <location>
        <begin position="483"/>
        <end position="503"/>
    </location>
</feature>
<dbReference type="InterPro" id="IPR020846">
    <property type="entry name" value="MFS_dom"/>
</dbReference>
<dbReference type="Proteomes" id="UP000622797">
    <property type="component" value="Unassembled WGS sequence"/>
</dbReference>
<feature type="transmembrane region" description="Helical" evidence="8">
    <location>
        <begin position="82"/>
        <end position="102"/>
    </location>
</feature>
<evidence type="ECO:0000256" key="7">
    <source>
        <dbReference type="SAM" id="MobiDB-lite"/>
    </source>
</evidence>
<dbReference type="OrthoDB" id="4540492at2759"/>
<dbReference type="PRINTS" id="PR00171">
    <property type="entry name" value="SUGRTRNSPORT"/>
</dbReference>
<accession>A0A8H4X7S4</accession>
<comment type="subcellular location">
    <subcellularLocation>
        <location evidence="1">Membrane</location>
        <topology evidence="1">Multi-pass membrane protein</topology>
    </subcellularLocation>
</comment>
<name>A0A8H4X7S4_9HYPO</name>
<keyword evidence="4 8" id="KW-0812">Transmembrane</keyword>
<evidence type="ECO:0000256" key="8">
    <source>
        <dbReference type="SAM" id="Phobius"/>
    </source>
</evidence>
<feature type="transmembrane region" description="Helical" evidence="8">
    <location>
        <begin position="269"/>
        <end position="292"/>
    </location>
</feature>
<comment type="similarity">
    <text evidence="2">Belongs to the major facilitator superfamily. Sugar transporter (TC 2.A.1.1) family.</text>
</comment>
<evidence type="ECO:0000259" key="9">
    <source>
        <dbReference type="PROSITE" id="PS50850"/>
    </source>
</evidence>
<evidence type="ECO:0000256" key="1">
    <source>
        <dbReference type="ARBA" id="ARBA00004141"/>
    </source>
</evidence>
<gene>
    <name evidence="10" type="ORF">FSARC_7616</name>
</gene>
<dbReference type="InterPro" id="IPR050360">
    <property type="entry name" value="MFS_Sugar_Transporters"/>
</dbReference>
<feature type="transmembrane region" description="Helical" evidence="8">
    <location>
        <begin position="329"/>
        <end position="349"/>
    </location>
</feature>
<keyword evidence="3" id="KW-0813">Transport</keyword>
<evidence type="ECO:0000256" key="3">
    <source>
        <dbReference type="ARBA" id="ARBA00022448"/>
    </source>
</evidence>
<dbReference type="InterPro" id="IPR005828">
    <property type="entry name" value="MFS_sugar_transport-like"/>
</dbReference>
<dbReference type="PROSITE" id="PS50850">
    <property type="entry name" value="MFS"/>
    <property type="match status" value="1"/>
</dbReference>
<dbReference type="PROSITE" id="PS00216">
    <property type="entry name" value="SUGAR_TRANSPORT_1"/>
    <property type="match status" value="1"/>
</dbReference>
<keyword evidence="11" id="KW-1185">Reference proteome</keyword>
<dbReference type="AlphaFoldDB" id="A0A8H4X7S4"/>
<feature type="transmembrane region" description="Helical" evidence="8">
    <location>
        <begin position="361"/>
        <end position="386"/>
    </location>
</feature>
<feature type="domain" description="Major facilitator superfamily (MFS) profile" evidence="9">
    <location>
        <begin position="15"/>
        <end position="451"/>
    </location>
</feature>
<dbReference type="GO" id="GO:0005351">
    <property type="term" value="F:carbohydrate:proton symporter activity"/>
    <property type="evidence" value="ECO:0007669"/>
    <property type="project" value="TreeGrafter"/>
</dbReference>
<dbReference type="Pfam" id="PF00083">
    <property type="entry name" value="Sugar_tr"/>
    <property type="match status" value="1"/>
</dbReference>
<dbReference type="InterPro" id="IPR036259">
    <property type="entry name" value="MFS_trans_sf"/>
</dbReference>
<evidence type="ECO:0000256" key="4">
    <source>
        <dbReference type="ARBA" id="ARBA00022692"/>
    </source>
</evidence>
<comment type="caution">
    <text evidence="10">The sequence shown here is derived from an EMBL/GenBank/DDBJ whole genome shotgun (WGS) entry which is preliminary data.</text>
</comment>
<feature type="transmembrane region" description="Helical" evidence="8">
    <location>
        <begin position="428"/>
        <end position="448"/>
    </location>
</feature>
<dbReference type="PANTHER" id="PTHR48022">
    <property type="entry name" value="PLASTIDIC GLUCOSE TRANSPORTER 4"/>
    <property type="match status" value="1"/>
</dbReference>
<evidence type="ECO:0000313" key="10">
    <source>
        <dbReference type="EMBL" id="KAF4964430.1"/>
    </source>
</evidence>
<evidence type="ECO:0000256" key="2">
    <source>
        <dbReference type="ARBA" id="ARBA00010992"/>
    </source>
</evidence>
<evidence type="ECO:0000256" key="6">
    <source>
        <dbReference type="ARBA" id="ARBA00023136"/>
    </source>
</evidence>
<dbReference type="Gene3D" id="1.20.1250.20">
    <property type="entry name" value="MFS general substrate transporter like domains"/>
    <property type="match status" value="1"/>
</dbReference>
<reference evidence="10" key="2">
    <citation type="submission" date="2020-05" db="EMBL/GenBank/DDBJ databases">
        <authorList>
            <person name="Kim H.-S."/>
            <person name="Proctor R.H."/>
            <person name="Brown D.W."/>
        </authorList>
    </citation>
    <scope>NUCLEOTIDE SEQUENCE</scope>
    <source>
        <strain evidence="10">NRRL 20472</strain>
    </source>
</reference>
<dbReference type="InterPro" id="IPR005829">
    <property type="entry name" value="Sugar_transporter_CS"/>
</dbReference>
<sequence length="503" mass="54920">MPLVTPGPFVSHVLMLMTAMLNICILSYDAGMINNLNQVEPYYDHFHLNNDLIGLNAAIVSAGSIVSAPLVGPLIDRWGRKMGLVGGGVCVIVGVVLQASAATSSQLVVGRFIVGFATLINGSVAPMWVMELVAPKYKSVLSNSVLISVPFTSFIVGCMVLGIHDKKSDWAWRGIMLGEALPYILTFFILPFVDESPRWLFSKGRDDEAIEILARLHTNGDREHPLITAETQEIRGALEHEKENNGGWKDLVSPAPNLKRFTIAVLTNIFYQILGGNMILYFSSFLVSNLGIESRRTVIIINIGLLLWKAFCAVGGVFLINKIGVRKPLIYGTAGTSILFGLLSGLSYLTNEHPNEKGYAIGAIVVVALFLLVVANSWSILAYTYPPEVLSYSQRAKGVVTAQAIGYAFSFLNLYTAPLAIENIGWKYYALNGGWNLGILAVVIWLFVETKGRTLEEIDEIFEGKVYTTGVIIGSKPAENLEHKESGNKASVMKQSILSESKD</sequence>
<feature type="transmembrane region" description="Helical" evidence="8">
    <location>
        <begin position="398"/>
        <end position="416"/>
    </location>
</feature>
<feature type="transmembrane region" description="Helical" evidence="8">
    <location>
        <begin position="108"/>
        <end position="129"/>
    </location>
</feature>